<feature type="transmembrane region" description="Helical" evidence="2">
    <location>
        <begin position="122"/>
        <end position="150"/>
    </location>
</feature>
<keyword evidence="4" id="KW-1185">Reference proteome</keyword>
<evidence type="ECO:0000313" key="4">
    <source>
        <dbReference type="Proteomes" id="UP000324222"/>
    </source>
</evidence>
<comment type="caution">
    <text evidence="3">The sequence shown here is derived from an EMBL/GenBank/DDBJ whole genome shotgun (WGS) entry which is preliminary data.</text>
</comment>
<dbReference type="AlphaFoldDB" id="A0A5B7HHD6"/>
<protein>
    <submittedName>
        <fullName evidence="3">Uncharacterized protein</fullName>
    </submittedName>
</protein>
<keyword evidence="2" id="KW-1133">Transmembrane helix</keyword>
<organism evidence="3 4">
    <name type="scientific">Portunus trituberculatus</name>
    <name type="common">Swimming crab</name>
    <name type="synonym">Neptunus trituberculatus</name>
    <dbReference type="NCBI Taxonomy" id="210409"/>
    <lineage>
        <taxon>Eukaryota</taxon>
        <taxon>Metazoa</taxon>
        <taxon>Ecdysozoa</taxon>
        <taxon>Arthropoda</taxon>
        <taxon>Crustacea</taxon>
        <taxon>Multicrustacea</taxon>
        <taxon>Malacostraca</taxon>
        <taxon>Eumalacostraca</taxon>
        <taxon>Eucarida</taxon>
        <taxon>Decapoda</taxon>
        <taxon>Pleocyemata</taxon>
        <taxon>Brachyura</taxon>
        <taxon>Eubrachyura</taxon>
        <taxon>Portunoidea</taxon>
        <taxon>Portunidae</taxon>
        <taxon>Portuninae</taxon>
        <taxon>Portunus</taxon>
    </lineage>
</organism>
<keyword evidence="2" id="KW-0472">Membrane</keyword>
<sequence>MTTGNKPTGKQEGGAVPHTSPRLATPRCTSPQNTGEQAASLVPRLPRFKSQVVTARHRLAIRHTYLLADKTHVLNCHSPEATRISPLLTAPTTTDGGGGDGGGGGVCCFKRQKNKGRNAENIVVVLLMLLVLFVLLLLVMVVMVLVVQVLCLCL</sequence>
<proteinExistence type="predicted"/>
<dbReference type="EMBL" id="VSRR010031460">
    <property type="protein sequence ID" value="MPC70622.1"/>
    <property type="molecule type" value="Genomic_DNA"/>
</dbReference>
<name>A0A5B7HHD6_PORTR</name>
<evidence type="ECO:0000313" key="3">
    <source>
        <dbReference type="EMBL" id="MPC70622.1"/>
    </source>
</evidence>
<reference evidence="3 4" key="1">
    <citation type="submission" date="2019-05" db="EMBL/GenBank/DDBJ databases">
        <title>Another draft genome of Portunus trituberculatus and its Hox gene families provides insights of decapod evolution.</title>
        <authorList>
            <person name="Jeong J.-H."/>
            <person name="Song I."/>
            <person name="Kim S."/>
            <person name="Choi T."/>
            <person name="Kim D."/>
            <person name="Ryu S."/>
            <person name="Kim W."/>
        </authorList>
    </citation>
    <scope>NUCLEOTIDE SEQUENCE [LARGE SCALE GENOMIC DNA]</scope>
    <source>
        <tissue evidence="3">Muscle</tissue>
    </source>
</reference>
<feature type="region of interest" description="Disordered" evidence="1">
    <location>
        <begin position="1"/>
        <end position="41"/>
    </location>
</feature>
<gene>
    <name evidence="3" type="ORF">E2C01_064876</name>
</gene>
<dbReference type="Proteomes" id="UP000324222">
    <property type="component" value="Unassembled WGS sequence"/>
</dbReference>
<feature type="compositionally biased region" description="Polar residues" evidence="1">
    <location>
        <begin position="27"/>
        <end position="37"/>
    </location>
</feature>
<evidence type="ECO:0000256" key="1">
    <source>
        <dbReference type="SAM" id="MobiDB-lite"/>
    </source>
</evidence>
<keyword evidence="2" id="KW-0812">Transmembrane</keyword>
<accession>A0A5B7HHD6</accession>
<evidence type="ECO:0000256" key="2">
    <source>
        <dbReference type="SAM" id="Phobius"/>
    </source>
</evidence>